<dbReference type="Pfam" id="PF13489">
    <property type="entry name" value="Methyltransf_23"/>
    <property type="match status" value="1"/>
</dbReference>
<protein>
    <recommendedName>
        <fullName evidence="3">Methyltransferase domain-containing protein</fullName>
    </recommendedName>
</protein>
<dbReference type="AlphaFoldDB" id="A0A2N3PHP8"/>
<evidence type="ECO:0000313" key="1">
    <source>
        <dbReference type="EMBL" id="PKT79984.1"/>
    </source>
</evidence>
<reference evidence="1 2" key="1">
    <citation type="submission" date="2016-07" db="EMBL/GenBank/DDBJ databases">
        <title>Detection of Helicobacter winghamensis from caecal content of red fox (Vulpes vulpes).</title>
        <authorList>
            <person name="Zanoni R.G."/>
            <person name="Florio D."/>
            <person name="Caffara M."/>
            <person name="Renzi M."/>
            <person name="Parisi A."/>
            <person name="Pasquali F."/>
            <person name="Manfreda G."/>
        </authorList>
    </citation>
    <scope>NUCLEOTIDE SEQUENCE [LARGE SCALE GENOMIC DNA]</scope>
    <source>
        <strain evidence="1 2">295_13</strain>
    </source>
</reference>
<dbReference type="Gene3D" id="3.40.50.150">
    <property type="entry name" value="Vaccinia Virus protein VP39"/>
    <property type="match status" value="1"/>
</dbReference>
<dbReference type="Proteomes" id="UP000233350">
    <property type="component" value="Unassembled WGS sequence"/>
</dbReference>
<dbReference type="STRING" id="556267.HWAG_01229"/>
<comment type="caution">
    <text evidence="1">The sequence shown here is derived from an EMBL/GenBank/DDBJ whole genome shotgun (WGS) entry which is preliminary data.</text>
</comment>
<accession>A0A2N3PHP8</accession>
<dbReference type="PANTHER" id="PTHR43861">
    <property type="entry name" value="TRANS-ACONITATE 2-METHYLTRANSFERASE-RELATED"/>
    <property type="match status" value="1"/>
</dbReference>
<keyword evidence="2" id="KW-1185">Reference proteome</keyword>
<dbReference type="CDD" id="cd02440">
    <property type="entry name" value="AdoMet_MTases"/>
    <property type="match status" value="1"/>
</dbReference>
<dbReference type="EMBL" id="MBPK01000045">
    <property type="protein sequence ID" value="PKT79984.1"/>
    <property type="molecule type" value="Genomic_DNA"/>
</dbReference>
<sequence length="246" mass="28328">MHKDCIQKRFQTSKATYKQSAKIQNAMQKTLLALFKKHTPNNLESVLELGCGNGDFSKKIMESFLCKDYYALDLVDFSSDFVDSNICFLQGDFEHLDSILPNLNFNCILSNAALQWSNQRALLPQLSQRLKPNGILLFSTFGTNNFKELKELFCLSLDYLNLQDYPKLLENCEILDSFESTQTLHFDSSLNVFKHFQNTGVNALKQNFTLTKAHLKAYETRFQNTLTYHILFICAKLTRTKLTDKS</sequence>
<name>A0A2N3PHP8_9HELI</name>
<proteinExistence type="predicted"/>
<dbReference type="InterPro" id="IPR029063">
    <property type="entry name" value="SAM-dependent_MTases_sf"/>
</dbReference>
<dbReference type="SUPFAM" id="SSF53335">
    <property type="entry name" value="S-adenosyl-L-methionine-dependent methyltransferases"/>
    <property type="match status" value="1"/>
</dbReference>
<organism evidence="1 2">
    <name type="scientific">Helicobacter winghamensis</name>
    <dbReference type="NCBI Taxonomy" id="157268"/>
    <lineage>
        <taxon>Bacteria</taxon>
        <taxon>Pseudomonadati</taxon>
        <taxon>Campylobacterota</taxon>
        <taxon>Epsilonproteobacteria</taxon>
        <taxon>Campylobacterales</taxon>
        <taxon>Helicobacteraceae</taxon>
        <taxon>Helicobacter</taxon>
    </lineage>
</organism>
<evidence type="ECO:0008006" key="3">
    <source>
        <dbReference type="Google" id="ProtNLM"/>
    </source>
</evidence>
<evidence type="ECO:0000313" key="2">
    <source>
        <dbReference type="Proteomes" id="UP000233350"/>
    </source>
</evidence>
<gene>
    <name evidence="1" type="ORF">BCM31_08340</name>
</gene>